<organism evidence="3 4">
    <name type="scientific">Tetrapyrgos nigripes</name>
    <dbReference type="NCBI Taxonomy" id="182062"/>
    <lineage>
        <taxon>Eukaryota</taxon>
        <taxon>Fungi</taxon>
        <taxon>Dikarya</taxon>
        <taxon>Basidiomycota</taxon>
        <taxon>Agaricomycotina</taxon>
        <taxon>Agaricomycetes</taxon>
        <taxon>Agaricomycetidae</taxon>
        <taxon>Agaricales</taxon>
        <taxon>Marasmiineae</taxon>
        <taxon>Marasmiaceae</taxon>
        <taxon>Tetrapyrgos</taxon>
    </lineage>
</organism>
<keyword evidence="2" id="KW-1133">Transmembrane helix</keyword>
<comment type="caution">
    <text evidence="3">The sequence shown here is derived from an EMBL/GenBank/DDBJ whole genome shotgun (WGS) entry which is preliminary data.</text>
</comment>
<feature type="region of interest" description="Disordered" evidence="1">
    <location>
        <begin position="689"/>
        <end position="729"/>
    </location>
</feature>
<feature type="region of interest" description="Disordered" evidence="1">
    <location>
        <begin position="1"/>
        <end position="95"/>
    </location>
</feature>
<name>A0A8H5GDB3_9AGAR</name>
<reference evidence="3 4" key="1">
    <citation type="journal article" date="2020" name="ISME J.">
        <title>Uncovering the hidden diversity of litter-decomposition mechanisms in mushroom-forming fungi.</title>
        <authorList>
            <person name="Floudas D."/>
            <person name="Bentzer J."/>
            <person name="Ahren D."/>
            <person name="Johansson T."/>
            <person name="Persson P."/>
            <person name="Tunlid A."/>
        </authorList>
    </citation>
    <scope>NUCLEOTIDE SEQUENCE [LARGE SCALE GENOMIC DNA]</scope>
    <source>
        <strain evidence="3 4">CBS 291.85</strain>
    </source>
</reference>
<feature type="transmembrane region" description="Helical" evidence="2">
    <location>
        <begin position="232"/>
        <end position="255"/>
    </location>
</feature>
<dbReference type="OrthoDB" id="3248909at2759"/>
<feature type="transmembrane region" description="Helical" evidence="2">
    <location>
        <begin position="122"/>
        <end position="142"/>
    </location>
</feature>
<evidence type="ECO:0000313" key="4">
    <source>
        <dbReference type="Proteomes" id="UP000559256"/>
    </source>
</evidence>
<feature type="transmembrane region" description="Helical" evidence="2">
    <location>
        <begin position="522"/>
        <end position="542"/>
    </location>
</feature>
<feature type="compositionally biased region" description="Basic and acidic residues" evidence="1">
    <location>
        <begin position="74"/>
        <end position="84"/>
    </location>
</feature>
<dbReference type="PANTHER" id="PTHR37544">
    <property type="entry name" value="SPRAY-RELATED"/>
    <property type="match status" value="1"/>
</dbReference>
<feature type="compositionally biased region" description="Low complexity" evidence="1">
    <location>
        <begin position="36"/>
        <end position="50"/>
    </location>
</feature>
<dbReference type="Proteomes" id="UP000559256">
    <property type="component" value="Unassembled WGS sequence"/>
</dbReference>
<keyword evidence="4" id="KW-1185">Reference proteome</keyword>
<keyword evidence="2" id="KW-0472">Membrane</keyword>
<feature type="compositionally biased region" description="Pro residues" evidence="1">
    <location>
        <begin position="19"/>
        <end position="28"/>
    </location>
</feature>
<feature type="transmembrane region" description="Helical" evidence="2">
    <location>
        <begin position="562"/>
        <end position="584"/>
    </location>
</feature>
<gene>
    <name evidence="3" type="ORF">D9758_009570</name>
</gene>
<proteinExistence type="predicted"/>
<dbReference type="AlphaFoldDB" id="A0A8H5GDB3"/>
<dbReference type="EMBL" id="JAACJM010000038">
    <property type="protein sequence ID" value="KAF5362655.1"/>
    <property type="molecule type" value="Genomic_DNA"/>
</dbReference>
<dbReference type="PANTHER" id="PTHR37544:SF3">
    <property type="entry name" value="SPRAY"/>
    <property type="match status" value="1"/>
</dbReference>
<evidence type="ECO:0000313" key="3">
    <source>
        <dbReference type="EMBL" id="KAF5362655.1"/>
    </source>
</evidence>
<sequence length="729" mass="80168">MASSLPPGAAMPAAFPHPSSNPPSPGRPPLDHQPNSQASQASTAFQSVQSYPNDADSPPGTPRQKLLGVPSDHSLSRDNSRAESPHVQYATYPEEKKTWMTTPPVKDDGELKPWVPYPLRPWFWITFVIVLVAAAIGLEVALHFSKKNNGWKTNSSITTDSNVLHYVYTLPPVAVAAIVTAMWTWTDFEIKKMQPYVDLVHGDSPPHRSLLLDYTRSNNFFVWTRATRNKHYLVALASLMVVLSLAFQPLAAALLDVRSTWWELPPMDLANLKHLGLNQNQEFSDLTGYASASVLYDIPSPPFVMNQYTVAPFQIPTDIQVNGTVLYANTTAMKFDPGCQPLKVNMTQTGVGEWLNSISFGSCSLTWQVEREADFLFGTNATVCNPQQPPQFSPIAFWFFNYVPTAQASATICQPTFELFDVNIQFDLASQNVTSVREIRPFTSSSNFSSAAGNITGEPLNGRAYNGIEFNLTEPVDPFVAARRQALQIQMAASVFQQARESPAGLSASFDQNVFVGLSTKVYLNYLTLMASTVYFVSPPSTELNTVQARTVMDRVFLSDTAVHLLATAMLLLAFFSIIIQFFHRQDRRSLKLRHEPGTIASAVSIGGQTEMGALLARVDAGKSDDKEIVKVLGEKRFRIDPQTMKIVMEGEDGYEFARSPGFRRSVFNIGGRGGDGVSGSRLSRRFSAWGGRGGAGESEGENRLPKSPKSPLNPGTPRNPERSPGNVV</sequence>
<evidence type="ECO:0000256" key="2">
    <source>
        <dbReference type="SAM" id="Phobius"/>
    </source>
</evidence>
<dbReference type="Pfam" id="PF11915">
    <property type="entry name" value="DUF3433"/>
    <property type="match status" value="1"/>
</dbReference>
<protein>
    <submittedName>
        <fullName evidence="3">Uncharacterized protein</fullName>
    </submittedName>
</protein>
<dbReference type="InterPro" id="IPR021840">
    <property type="entry name" value="DUF3433"/>
</dbReference>
<keyword evidence="2" id="KW-0812">Transmembrane</keyword>
<feature type="transmembrane region" description="Helical" evidence="2">
    <location>
        <begin position="163"/>
        <end position="185"/>
    </location>
</feature>
<evidence type="ECO:0000256" key="1">
    <source>
        <dbReference type="SAM" id="MobiDB-lite"/>
    </source>
</evidence>
<accession>A0A8H5GDB3</accession>